<feature type="domain" description="PAC" evidence="15">
    <location>
        <begin position="536"/>
        <end position="588"/>
    </location>
</feature>
<dbReference type="InterPro" id="IPR013656">
    <property type="entry name" value="PAS_4"/>
</dbReference>
<dbReference type="Gene3D" id="3.30.450.40">
    <property type="match status" value="3"/>
</dbReference>
<gene>
    <name evidence="16" type="ORF">I8752_30810</name>
</gene>
<dbReference type="Gene3D" id="3.40.50.2300">
    <property type="match status" value="1"/>
</dbReference>
<dbReference type="InterPro" id="IPR001610">
    <property type="entry name" value="PAC"/>
</dbReference>
<dbReference type="SUPFAM" id="SSF55785">
    <property type="entry name" value="PYP-like sensor domain (PAS domain)"/>
    <property type="match status" value="4"/>
</dbReference>
<dbReference type="InterPro" id="IPR001789">
    <property type="entry name" value="Sig_transdc_resp-reg_receiver"/>
</dbReference>
<evidence type="ECO:0000259" key="13">
    <source>
        <dbReference type="PROSITE" id="PS50110"/>
    </source>
</evidence>
<evidence type="ECO:0000313" key="17">
    <source>
        <dbReference type="Proteomes" id="UP000662314"/>
    </source>
</evidence>
<evidence type="ECO:0000256" key="6">
    <source>
        <dbReference type="ARBA" id="ARBA00022777"/>
    </source>
</evidence>
<evidence type="ECO:0000256" key="3">
    <source>
        <dbReference type="ARBA" id="ARBA00022553"/>
    </source>
</evidence>
<feature type="domain" description="PAS" evidence="14">
    <location>
        <begin position="1011"/>
        <end position="1057"/>
    </location>
</feature>
<dbReference type="Pfam" id="PF02518">
    <property type="entry name" value="HATPase_c"/>
    <property type="match status" value="2"/>
</dbReference>
<keyword evidence="5" id="KW-0547">Nucleotide-binding</keyword>
<dbReference type="SMART" id="SM00448">
    <property type="entry name" value="REC"/>
    <property type="match status" value="1"/>
</dbReference>
<evidence type="ECO:0000256" key="10">
    <source>
        <dbReference type="PROSITE-ProRule" id="PRU00169"/>
    </source>
</evidence>
<evidence type="ECO:0000259" key="15">
    <source>
        <dbReference type="PROSITE" id="PS50113"/>
    </source>
</evidence>
<evidence type="ECO:0000259" key="14">
    <source>
        <dbReference type="PROSITE" id="PS50112"/>
    </source>
</evidence>
<dbReference type="SMART" id="SM00065">
    <property type="entry name" value="GAF"/>
    <property type="match status" value="3"/>
</dbReference>
<dbReference type="Pfam" id="PF00072">
    <property type="entry name" value="Response_reg"/>
    <property type="match status" value="1"/>
</dbReference>
<sequence length="1807" mass="201804">MQRPQEEIITVENIVITEELDRRNSRAANLLKENQALQALARQLVNQPQTMLQSLVDKALELCIWGTAGVSLLEVTANGEEIFCAHVLAGVLAEYLGGTTPRDVSPCGVCLERGTPQLYSYPERYFTYLQAANTPIVEELVLPLIADNHALGTIWIMSHSEQQHFDSEDVRVMTSLADFAAAALLLNQRQTQELLAKNAQLEVEAAERQRAEELARESETYLRAMIENLPGGAAFVVDRNLRYVLAEGEALHTAGFKSEDLVGKTIFDVLPPELTANYEVNYRIALAGEGFEHEHNAHNRSYISRGTPLRADNGEIYAVLVVSYDITERKRAEVALRESEERLSLFVTASSDIVYRMSADWREMLSLTGKNFLIDTNEPRATWIETYIPPEEQPRVWAAIQNAIRTQSTFELEYQVIRQDGVIGWTFSRAIPMLNEQGDIVEWFGTASDVTQQKHSEEALRESEERFRTLANTAPALIWYNDAQGNNLFINQYFLDFTGKSAEEIRGEGWRTLVHPDDAELYIADYLAAVREQQSWHNRNRIRRHDGVWRWHDNYAQPLFNADGVYLGHVGVTIDNTNAIEAEIALRESEAKLAVELADTKQLQFISSQLVQEENIDALYGQILEAAIALMRSEMGSMQLLHPDRNELQLLSWKGFDPASAAFWEWVQVDSDSTCGVALNTGERAIVPDVEKSEFMAGSRDLDAYRRSGIRAVQSTPLICRNSRIVGMISTHWLEPHQPSERELGLLDVLARQAADLIEQRQAEEALQTNKERMRGQKEAFQAAVNGAPLADSLAILARLVAEETAGEARTAFYIANADGTNLHPVYGAGSMPDAYLDRVNGFANGEDSLACGLAIPIGRPVLTRDVNEEALWQPWVQMAEAFNYRGCWSFPIVTRDDRKGVGTFAMYFYQPREATPSDLALAEIVTQSAAVIINSHFEAQERTRAEQALRESEEKYRTLFESIDEGFYFAEAIFDAEGRCMDLFYLEENPAAVYQDITDRKRQEEALRESEERLRDVLNSMTEGFALLGGDFTILDVNEETLRLDGRSRDELIGRTHWDAFPGTEDSPVGEIFMRVARERIPASLEHVYRWSDGRSSWLDMRAYPTRNNGVAIFWRDVTDRKRAEAALRESELQRVQEQSEREQERQRAESLAELDRAKTLFFSNVSHEFRTPLTLLLAPLSDALSDSVNPLPQAQQERLEFAHRNSLRLQKLVNTLLDFSRIEAGRMEAVYEPTDLALYTTELASVFRSAIERAGLRLVVDCPPISEPVYVDREMWEKIVLNLLSNAFKFTLEGEIAVRLHLADDHHVTLQVEDTGSGIEPEELPHVFERFYQVRRTIGRTHEGSGIGLALVQELIKMHSGTIDVSSTVGQGTCFTVTIPLGTAHLPSVSVAGRDSARRIQATRTLTSTALGAAPYVQEAERWIGEEAGEQGAGSRGSEEVTINNSLSPPAHILIVDDNADMRDYLTRILSEHLEVQAVADGAAALAAVNERVPDLVLSDVMMPFLDGFELLQALRADARTKEVPIILLSARAGEESVIEGLQAGADDYLIKPFSATELVTRVNAYLQLAHLCSVALRQERTINRRKDEVLSVVSHELNTPLVAILGWTRLLRSNPPSPAMLAKALEIIERNATLQAKLVEDLLDISRITAGKICLNLEPVQLQGVIESAIATVCQCKTKDIHLDCQLAVSPLIVQGDSERLQQIILNLLTNAVKFTPNGGRVEVNLESNENQALIVISDTGCGIDAEFLPYIFDTFCQAPSTKKGLGLGLAIARSLVELHDGTIHAHSPGVGQGTTFIVKLPLI</sequence>
<dbReference type="CDD" id="cd00082">
    <property type="entry name" value="HisKA"/>
    <property type="match status" value="2"/>
</dbReference>
<dbReference type="FunFam" id="3.30.565.10:FF:000037">
    <property type="entry name" value="Hybrid sensor histidine kinase/response regulator"/>
    <property type="match status" value="1"/>
</dbReference>
<keyword evidence="7" id="KW-0067">ATP-binding</keyword>
<keyword evidence="6" id="KW-0418">Kinase</keyword>
<dbReference type="PRINTS" id="PR00344">
    <property type="entry name" value="BCTRLSENSOR"/>
</dbReference>
<dbReference type="FunFam" id="3.30.565.10:FF:000006">
    <property type="entry name" value="Sensor histidine kinase WalK"/>
    <property type="match status" value="1"/>
</dbReference>
<dbReference type="InterPro" id="IPR000700">
    <property type="entry name" value="PAS-assoc_C"/>
</dbReference>
<evidence type="ECO:0000256" key="5">
    <source>
        <dbReference type="ARBA" id="ARBA00022741"/>
    </source>
</evidence>
<dbReference type="Gene3D" id="3.30.565.10">
    <property type="entry name" value="Histidine kinase-like ATPase, C-terminal domain"/>
    <property type="match status" value="2"/>
</dbReference>
<feature type="coiled-coil region" evidence="11">
    <location>
        <begin position="189"/>
        <end position="216"/>
    </location>
</feature>
<comment type="catalytic activity">
    <reaction evidence="1">
        <text>ATP + protein L-histidine = ADP + protein N-phospho-L-histidine.</text>
        <dbReference type="EC" id="2.7.13.3"/>
    </reaction>
</comment>
<evidence type="ECO:0000256" key="4">
    <source>
        <dbReference type="ARBA" id="ARBA00022679"/>
    </source>
</evidence>
<dbReference type="SMART" id="SM00086">
    <property type="entry name" value="PAC"/>
    <property type="match status" value="4"/>
</dbReference>
<protein>
    <recommendedName>
        <fullName evidence="2">histidine kinase</fullName>
        <ecNumber evidence="2">2.7.13.3</ecNumber>
    </recommendedName>
</protein>
<feature type="domain" description="PAS" evidence="14">
    <location>
        <begin position="463"/>
        <end position="533"/>
    </location>
</feature>
<accession>A0A8J7ICX7</accession>
<feature type="coiled-coil region" evidence="11">
    <location>
        <begin position="20"/>
        <end position="47"/>
    </location>
</feature>
<dbReference type="Pfam" id="PF00512">
    <property type="entry name" value="HisKA"/>
    <property type="match status" value="2"/>
</dbReference>
<feature type="domain" description="Response regulatory" evidence="13">
    <location>
        <begin position="1454"/>
        <end position="1569"/>
    </location>
</feature>
<reference evidence="16 17" key="1">
    <citation type="journal article" date="2021" name="Int. J. Syst. Evol. Microbiol.">
        <title>Amazonocrinis nigriterrae gen. nov., sp. nov., Atlanticothrix silvestris gen. nov., sp. nov. and Dendronalium phyllosphericum gen. nov., sp. nov., nostocacean cyanobacteria from Brazilian environments.</title>
        <authorList>
            <person name="Alvarenga D.O."/>
            <person name="Andreote A.P.D."/>
            <person name="Branco L.H.Z."/>
            <person name="Delbaje E."/>
            <person name="Cruz R.B."/>
            <person name="Varani A.M."/>
            <person name="Fiore M.F."/>
        </authorList>
    </citation>
    <scope>NUCLEOTIDE SEQUENCE [LARGE SCALE GENOMIC DNA]</scope>
    <source>
        <strain evidence="16 17">CENA369</strain>
    </source>
</reference>
<evidence type="ECO:0000256" key="11">
    <source>
        <dbReference type="SAM" id="Coils"/>
    </source>
</evidence>
<comment type="function">
    <text evidence="9">Photoreceptor which exists in two forms that are reversibly interconvertible by light: the R form that absorbs maximally in the red region of the spectrum and the FR form that absorbs maximally in the far-red region.</text>
</comment>
<dbReference type="FunFam" id="3.30.450.20:FF:000099">
    <property type="entry name" value="Sensory box sensor histidine kinase"/>
    <property type="match status" value="1"/>
</dbReference>
<dbReference type="EC" id="2.7.13.3" evidence="2"/>
<comment type="caution">
    <text evidence="16">The sequence shown here is derived from an EMBL/GenBank/DDBJ whole genome shotgun (WGS) entry which is preliminary data.</text>
</comment>
<name>A0A8J7ICX7_9NOST</name>
<dbReference type="InterPro" id="IPR003594">
    <property type="entry name" value="HATPase_dom"/>
</dbReference>
<keyword evidence="17" id="KW-1185">Reference proteome</keyword>
<dbReference type="SUPFAM" id="SSF55874">
    <property type="entry name" value="ATPase domain of HSP90 chaperone/DNA topoisomerase II/histidine kinase"/>
    <property type="match status" value="2"/>
</dbReference>
<dbReference type="InterPro" id="IPR011006">
    <property type="entry name" value="CheY-like_superfamily"/>
</dbReference>
<evidence type="ECO:0000256" key="8">
    <source>
        <dbReference type="ARBA" id="ARBA00023012"/>
    </source>
</evidence>
<proteinExistence type="predicted"/>
<dbReference type="InterPro" id="IPR003661">
    <property type="entry name" value="HisK_dim/P_dom"/>
</dbReference>
<evidence type="ECO:0000256" key="9">
    <source>
        <dbReference type="ARBA" id="ARBA00055745"/>
    </source>
</evidence>
<feature type="domain" description="PAC" evidence="15">
    <location>
        <begin position="278"/>
        <end position="338"/>
    </location>
</feature>
<evidence type="ECO:0000256" key="7">
    <source>
        <dbReference type="ARBA" id="ARBA00022840"/>
    </source>
</evidence>
<dbReference type="Proteomes" id="UP000662314">
    <property type="component" value="Unassembled WGS sequence"/>
</dbReference>
<feature type="modified residue" description="4-aspartylphosphate" evidence="10">
    <location>
        <position position="1502"/>
    </location>
</feature>
<feature type="domain" description="Histidine kinase" evidence="12">
    <location>
        <begin position="1166"/>
        <end position="1385"/>
    </location>
</feature>
<evidence type="ECO:0000259" key="12">
    <source>
        <dbReference type="PROSITE" id="PS50109"/>
    </source>
</evidence>
<dbReference type="RefSeq" id="WP_214435981.1">
    <property type="nucleotide sequence ID" value="NZ_CAWPUQ010000211.1"/>
</dbReference>
<keyword evidence="4" id="KW-0808">Transferase</keyword>
<feature type="domain" description="Histidine kinase" evidence="12">
    <location>
        <begin position="1595"/>
        <end position="1807"/>
    </location>
</feature>
<evidence type="ECO:0000313" key="16">
    <source>
        <dbReference type="EMBL" id="MBH8577283.1"/>
    </source>
</evidence>
<dbReference type="Gene3D" id="1.10.287.130">
    <property type="match status" value="2"/>
</dbReference>
<dbReference type="InterPro" id="IPR005467">
    <property type="entry name" value="His_kinase_dom"/>
</dbReference>
<dbReference type="PROSITE" id="PS50110">
    <property type="entry name" value="RESPONSE_REGULATORY"/>
    <property type="match status" value="1"/>
</dbReference>
<feature type="domain" description="PAC" evidence="15">
    <location>
        <begin position="410"/>
        <end position="462"/>
    </location>
</feature>
<feature type="domain" description="PAS" evidence="14">
    <location>
        <begin position="218"/>
        <end position="289"/>
    </location>
</feature>
<dbReference type="PANTHER" id="PTHR43547:SF2">
    <property type="entry name" value="HYBRID SIGNAL TRANSDUCTION HISTIDINE KINASE C"/>
    <property type="match status" value="1"/>
</dbReference>
<keyword evidence="8" id="KW-0902">Two-component regulatory system</keyword>
<dbReference type="InterPro" id="IPR003018">
    <property type="entry name" value="GAF"/>
</dbReference>
<dbReference type="SUPFAM" id="SSF47384">
    <property type="entry name" value="Homodimeric domain of signal transducing histidine kinase"/>
    <property type="match status" value="2"/>
</dbReference>
<keyword evidence="11" id="KW-0175">Coiled coil</keyword>
<dbReference type="Pfam" id="PF13185">
    <property type="entry name" value="GAF_2"/>
    <property type="match status" value="3"/>
</dbReference>
<dbReference type="InterPro" id="IPR035965">
    <property type="entry name" value="PAS-like_dom_sf"/>
</dbReference>
<dbReference type="PROSITE" id="PS50113">
    <property type="entry name" value="PAC"/>
    <property type="match status" value="3"/>
</dbReference>
<feature type="coiled-coil region" evidence="11">
    <location>
        <begin position="1122"/>
        <end position="1156"/>
    </location>
</feature>
<dbReference type="SUPFAM" id="SSF52172">
    <property type="entry name" value="CheY-like"/>
    <property type="match status" value="1"/>
</dbReference>
<dbReference type="GO" id="GO:0005524">
    <property type="term" value="F:ATP binding"/>
    <property type="evidence" value="ECO:0007669"/>
    <property type="project" value="UniProtKB-KW"/>
</dbReference>
<keyword evidence="3 10" id="KW-0597">Phosphoprotein</keyword>
<dbReference type="InterPro" id="IPR029016">
    <property type="entry name" value="GAF-like_dom_sf"/>
</dbReference>
<dbReference type="SUPFAM" id="SSF55781">
    <property type="entry name" value="GAF domain-like"/>
    <property type="match status" value="3"/>
</dbReference>
<dbReference type="SMART" id="SM00388">
    <property type="entry name" value="HisKA"/>
    <property type="match status" value="2"/>
</dbReference>
<dbReference type="InterPro" id="IPR013655">
    <property type="entry name" value="PAS_fold_3"/>
</dbReference>
<dbReference type="InterPro" id="IPR004358">
    <property type="entry name" value="Sig_transdc_His_kin-like_C"/>
</dbReference>
<dbReference type="SMART" id="SM00091">
    <property type="entry name" value="PAS"/>
    <property type="match status" value="4"/>
</dbReference>
<dbReference type="CDD" id="cd16922">
    <property type="entry name" value="HATPase_EvgS-ArcB-TorS-like"/>
    <property type="match status" value="1"/>
</dbReference>
<dbReference type="SMART" id="SM00387">
    <property type="entry name" value="HATPase_c"/>
    <property type="match status" value="2"/>
</dbReference>
<evidence type="ECO:0000256" key="1">
    <source>
        <dbReference type="ARBA" id="ARBA00000085"/>
    </source>
</evidence>
<dbReference type="NCBIfam" id="TIGR00229">
    <property type="entry name" value="sensory_box"/>
    <property type="match status" value="3"/>
</dbReference>
<dbReference type="PROSITE" id="PS50109">
    <property type="entry name" value="HIS_KIN"/>
    <property type="match status" value="2"/>
</dbReference>
<dbReference type="PROSITE" id="PS50112">
    <property type="entry name" value="PAS"/>
    <property type="match status" value="3"/>
</dbReference>
<dbReference type="PANTHER" id="PTHR43547">
    <property type="entry name" value="TWO-COMPONENT HISTIDINE KINASE"/>
    <property type="match status" value="1"/>
</dbReference>
<dbReference type="EMBL" id="JAECZA010000277">
    <property type="protein sequence ID" value="MBH8577283.1"/>
    <property type="molecule type" value="Genomic_DNA"/>
</dbReference>
<organism evidence="16 17">
    <name type="scientific">Dendronalium phyllosphericum CENA369</name>
    <dbReference type="NCBI Taxonomy" id="1725256"/>
    <lineage>
        <taxon>Bacteria</taxon>
        <taxon>Bacillati</taxon>
        <taxon>Cyanobacteriota</taxon>
        <taxon>Cyanophyceae</taxon>
        <taxon>Nostocales</taxon>
        <taxon>Nostocaceae</taxon>
        <taxon>Dendronalium</taxon>
        <taxon>Dendronalium phyllosphericum</taxon>
    </lineage>
</organism>
<dbReference type="InterPro" id="IPR036097">
    <property type="entry name" value="HisK_dim/P_sf"/>
</dbReference>
<dbReference type="Gene3D" id="6.10.250.490">
    <property type="match status" value="1"/>
</dbReference>
<dbReference type="Pfam" id="PF08447">
    <property type="entry name" value="PAS_3"/>
    <property type="match status" value="2"/>
</dbReference>
<dbReference type="CDD" id="cd00130">
    <property type="entry name" value="PAS"/>
    <property type="match status" value="4"/>
</dbReference>
<dbReference type="GO" id="GO:0000155">
    <property type="term" value="F:phosphorelay sensor kinase activity"/>
    <property type="evidence" value="ECO:0007669"/>
    <property type="project" value="InterPro"/>
</dbReference>
<dbReference type="InterPro" id="IPR036890">
    <property type="entry name" value="HATPase_C_sf"/>
</dbReference>
<dbReference type="Gene3D" id="3.30.450.20">
    <property type="entry name" value="PAS domain"/>
    <property type="match status" value="5"/>
</dbReference>
<dbReference type="InterPro" id="IPR000014">
    <property type="entry name" value="PAS"/>
</dbReference>
<evidence type="ECO:0000256" key="2">
    <source>
        <dbReference type="ARBA" id="ARBA00012438"/>
    </source>
</evidence>
<dbReference type="Pfam" id="PF08448">
    <property type="entry name" value="PAS_4"/>
    <property type="match status" value="2"/>
</dbReference>